<evidence type="ECO:0000313" key="3">
    <source>
        <dbReference type="Proteomes" id="UP001066276"/>
    </source>
</evidence>
<feature type="region of interest" description="Disordered" evidence="1">
    <location>
        <begin position="104"/>
        <end position="133"/>
    </location>
</feature>
<feature type="region of interest" description="Disordered" evidence="1">
    <location>
        <begin position="27"/>
        <end position="74"/>
    </location>
</feature>
<protein>
    <submittedName>
        <fullName evidence="2">Uncharacterized protein</fullName>
    </submittedName>
</protein>
<dbReference type="Proteomes" id="UP001066276">
    <property type="component" value="Chromosome 5"/>
</dbReference>
<reference evidence="2" key="1">
    <citation type="journal article" date="2022" name="bioRxiv">
        <title>Sequencing and chromosome-scale assembly of the giantPleurodeles waltlgenome.</title>
        <authorList>
            <person name="Brown T."/>
            <person name="Elewa A."/>
            <person name="Iarovenko S."/>
            <person name="Subramanian E."/>
            <person name="Araus A.J."/>
            <person name="Petzold A."/>
            <person name="Susuki M."/>
            <person name="Suzuki K.-i.T."/>
            <person name="Hayashi T."/>
            <person name="Toyoda A."/>
            <person name="Oliveira C."/>
            <person name="Osipova E."/>
            <person name="Leigh N.D."/>
            <person name="Simon A."/>
            <person name="Yun M.H."/>
        </authorList>
    </citation>
    <scope>NUCLEOTIDE SEQUENCE</scope>
    <source>
        <strain evidence="2">20211129_DDA</strain>
        <tissue evidence="2">Liver</tissue>
    </source>
</reference>
<dbReference type="AlphaFoldDB" id="A0AAV7R9H7"/>
<evidence type="ECO:0000256" key="1">
    <source>
        <dbReference type="SAM" id="MobiDB-lite"/>
    </source>
</evidence>
<gene>
    <name evidence="2" type="ORF">NDU88_002222</name>
</gene>
<accession>A0AAV7R9H7</accession>
<organism evidence="2 3">
    <name type="scientific">Pleurodeles waltl</name>
    <name type="common">Iberian ribbed newt</name>
    <dbReference type="NCBI Taxonomy" id="8319"/>
    <lineage>
        <taxon>Eukaryota</taxon>
        <taxon>Metazoa</taxon>
        <taxon>Chordata</taxon>
        <taxon>Craniata</taxon>
        <taxon>Vertebrata</taxon>
        <taxon>Euteleostomi</taxon>
        <taxon>Amphibia</taxon>
        <taxon>Batrachia</taxon>
        <taxon>Caudata</taxon>
        <taxon>Salamandroidea</taxon>
        <taxon>Salamandridae</taxon>
        <taxon>Pleurodelinae</taxon>
        <taxon>Pleurodeles</taxon>
    </lineage>
</organism>
<keyword evidence="3" id="KW-1185">Reference proteome</keyword>
<evidence type="ECO:0000313" key="2">
    <source>
        <dbReference type="EMBL" id="KAJ1149412.1"/>
    </source>
</evidence>
<sequence>MLEEGSVRPRAQWWPRAQLQLSEHCHAEEASLDSVPGALPHGRPEDRAQARGSHSGACHSSAWAPDPKSAGEDSLGPVYAKALQVTLALGRQFALWEARVGGETHRTGLQGGGTPRPPEQVGPGPCCAQSRKN</sequence>
<name>A0AAV7R9H7_PLEWA</name>
<dbReference type="EMBL" id="JANPWB010000009">
    <property type="protein sequence ID" value="KAJ1149412.1"/>
    <property type="molecule type" value="Genomic_DNA"/>
</dbReference>
<proteinExistence type="predicted"/>
<comment type="caution">
    <text evidence="2">The sequence shown here is derived from an EMBL/GenBank/DDBJ whole genome shotgun (WGS) entry which is preliminary data.</text>
</comment>